<protein>
    <recommendedName>
        <fullName evidence="10">Odorant receptor</fullName>
    </recommendedName>
</protein>
<keyword evidence="9 10" id="KW-0807">Transducer</keyword>
<dbReference type="GO" id="GO:0007165">
    <property type="term" value="P:signal transduction"/>
    <property type="evidence" value="ECO:0007669"/>
    <property type="project" value="UniProtKB-KW"/>
</dbReference>
<dbReference type="InterPro" id="IPR004117">
    <property type="entry name" value="7tm6_olfct_rcpt"/>
</dbReference>
<feature type="region of interest" description="Disordered" evidence="11">
    <location>
        <begin position="1"/>
        <end position="36"/>
    </location>
</feature>
<evidence type="ECO:0000256" key="11">
    <source>
        <dbReference type="SAM" id="MobiDB-lite"/>
    </source>
</evidence>
<organism evidence="12 13">
    <name type="scientific">Trichomalopsis sarcophagae</name>
    <dbReference type="NCBI Taxonomy" id="543379"/>
    <lineage>
        <taxon>Eukaryota</taxon>
        <taxon>Metazoa</taxon>
        <taxon>Ecdysozoa</taxon>
        <taxon>Arthropoda</taxon>
        <taxon>Hexapoda</taxon>
        <taxon>Insecta</taxon>
        <taxon>Pterygota</taxon>
        <taxon>Neoptera</taxon>
        <taxon>Endopterygota</taxon>
        <taxon>Hymenoptera</taxon>
        <taxon>Apocrita</taxon>
        <taxon>Proctotrupomorpha</taxon>
        <taxon>Chalcidoidea</taxon>
        <taxon>Pteromalidae</taxon>
        <taxon>Pteromalinae</taxon>
        <taxon>Trichomalopsis</taxon>
    </lineage>
</organism>
<dbReference type="Pfam" id="PF02949">
    <property type="entry name" value="7tm_6"/>
    <property type="match status" value="2"/>
</dbReference>
<dbReference type="STRING" id="543379.A0A232F4U7"/>
<sequence>MTSTDPRDDANTRERTDIGSFGVAVPKNSREPPDKEYCDVRKRKSTLANILETLLKLESKVLIFNTSSPLKIVLDHNNQTCLILIMKSSRRFWNEFKIYKFVLWPCGVWPSEKRSLIDIFFYLVATISQIFIATLVSEEIYGTCGTPADLLDYYAFFVCFIMSFIKLLCMRLHFIKMYRNCLYAQKNWTKVVDTNVLKIMQRYANVAKKFYHVQMFAAICVVSLYVVNPFILPRTDASNLPIQTVCSFRNLTDWEYVIVYVVQSMSLLYLAFGFIGVDVFFFGIVMHLCAQLKILQIEFNTVGKLTWRLDNIRLMALYSKKHYQLIMLANDLKTTFSATFFIALKINNKFLALKSTQAFPILFLEVFLYCYAGQLLQYEFSNITNSIYNSRWYALPPKLRQYYLLFGMTAGNKAFRLTAGQLVNVDMRLFIYFVKTIFSFFSLLLLMFDKRAKK</sequence>
<dbReference type="PANTHER" id="PTHR21137:SF35">
    <property type="entry name" value="ODORANT RECEPTOR 19A-RELATED"/>
    <property type="match status" value="1"/>
</dbReference>
<evidence type="ECO:0000256" key="7">
    <source>
        <dbReference type="ARBA" id="ARBA00023136"/>
    </source>
</evidence>
<evidence type="ECO:0000256" key="3">
    <source>
        <dbReference type="ARBA" id="ARBA00022606"/>
    </source>
</evidence>
<keyword evidence="7" id="KW-0472">Membrane</keyword>
<keyword evidence="5 10" id="KW-0552">Olfaction</keyword>
<proteinExistence type="inferred from homology"/>
<reference evidence="12 13" key="1">
    <citation type="journal article" date="2017" name="Curr. Biol.">
        <title>The Evolution of Venom by Co-option of Single-Copy Genes.</title>
        <authorList>
            <person name="Martinson E.O."/>
            <person name="Mrinalini"/>
            <person name="Kelkar Y.D."/>
            <person name="Chang C.H."/>
            <person name="Werren J.H."/>
        </authorList>
    </citation>
    <scope>NUCLEOTIDE SEQUENCE [LARGE SCALE GENOMIC DNA]</scope>
    <source>
        <strain evidence="12 13">Alberta</strain>
        <tissue evidence="12">Whole body</tissue>
    </source>
</reference>
<keyword evidence="13" id="KW-1185">Reference proteome</keyword>
<evidence type="ECO:0000256" key="9">
    <source>
        <dbReference type="ARBA" id="ARBA00023224"/>
    </source>
</evidence>
<dbReference type="GO" id="GO:0004984">
    <property type="term" value="F:olfactory receptor activity"/>
    <property type="evidence" value="ECO:0007669"/>
    <property type="project" value="InterPro"/>
</dbReference>
<dbReference type="AlphaFoldDB" id="A0A232F4U7"/>
<dbReference type="GO" id="GO:0005549">
    <property type="term" value="F:odorant binding"/>
    <property type="evidence" value="ECO:0007669"/>
    <property type="project" value="InterPro"/>
</dbReference>
<evidence type="ECO:0000256" key="8">
    <source>
        <dbReference type="ARBA" id="ARBA00023170"/>
    </source>
</evidence>
<evidence type="ECO:0000256" key="4">
    <source>
        <dbReference type="ARBA" id="ARBA00022692"/>
    </source>
</evidence>
<keyword evidence="3 10" id="KW-0716">Sensory transduction</keyword>
<dbReference type="OrthoDB" id="6604226at2759"/>
<gene>
    <name evidence="12" type="ORF">TSAR_010087</name>
</gene>
<evidence type="ECO:0000256" key="1">
    <source>
        <dbReference type="ARBA" id="ARBA00004651"/>
    </source>
</evidence>
<evidence type="ECO:0000256" key="10">
    <source>
        <dbReference type="RuleBase" id="RU351113"/>
    </source>
</evidence>
<feature type="compositionally biased region" description="Basic and acidic residues" evidence="11">
    <location>
        <begin position="1"/>
        <end position="17"/>
    </location>
</feature>
<comment type="similarity">
    <text evidence="10">Belongs to the insect chemoreceptor superfamily. Heteromeric odorant receptor channel (TC 1.A.69) family.</text>
</comment>
<accession>A0A232F4U7</accession>
<evidence type="ECO:0000313" key="13">
    <source>
        <dbReference type="Proteomes" id="UP000215335"/>
    </source>
</evidence>
<dbReference type="EMBL" id="NNAY01000930">
    <property type="protein sequence ID" value="OXU25856.1"/>
    <property type="molecule type" value="Genomic_DNA"/>
</dbReference>
<dbReference type="GO" id="GO:0005886">
    <property type="term" value="C:plasma membrane"/>
    <property type="evidence" value="ECO:0007669"/>
    <property type="project" value="UniProtKB-SubCell"/>
</dbReference>
<comment type="caution">
    <text evidence="12">The sequence shown here is derived from an EMBL/GenBank/DDBJ whole genome shotgun (WGS) entry which is preliminary data.</text>
</comment>
<evidence type="ECO:0000256" key="6">
    <source>
        <dbReference type="ARBA" id="ARBA00022989"/>
    </source>
</evidence>
<keyword evidence="8 10" id="KW-0675">Receptor</keyword>
<keyword evidence="2" id="KW-1003">Cell membrane</keyword>
<evidence type="ECO:0000256" key="2">
    <source>
        <dbReference type="ARBA" id="ARBA00022475"/>
    </source>
</evidence>
<comment type="subcellular location">
    <subcellularLocation>
        <location evidence="1 10">Cell membrane</location>
        <topology evidence="1 10">Multi-pass membrane protein</topology>
    </subcellularLocation>
</comment>
<keyword evidence="4" id="KW-0812">Transmembrane</keyword>
<dbReference type="Proteomes" id="UP000215335">
    <property type="component" value="Unassembled WGS sequence"/>
</dbReference>
<evidence type="ECO:0000313" key="12">
    <source>
        <dbReference type="EMBL" id="OXU25856.1"/>
    </source>
</evidence>
<evidence type="ECO:0000256" key="5">
    <source>
        <dbReference type="ARBA" id="ARBA00022725"/>
    </source>
</evidence>
<keyword evidence="6" id="KW-1133">Transmembrane helix</keyword>
<name>A0A232F4U7_9HYME</name>
<dbReference type="PANTHER" id="PTHR21137">
    <property type="entry name" value="ODORANT RECEPTOR"/>
    <property type="match status" value="1"/>
</dbReference>